<dbReference type="PANTHER" id="PTHR43651">
    <property type="entry name" value="1,4-ALPHA-GLUCAN-BRANCHING ENZYME"/>
    <property type="match status" value="1"/>
</dbReference>
<dbReference type="SUPFAM" id="SSF81296">
    <property type="entry name" value="E set domains"/>
    <property type="match status" value="1"/>
</dbReference>
<dbReference type="InterPro" id="IPR006048">
    <property type="entry name" value="A-amylase/branching_C"/>
</dbReference>
<dbReference type="Pfam" id="PF00128">
    <property type="entry name" value="Alpha-amylase"/>
    <property type="match status" value="1"/>
</dbReference>
<dbReference type="SMART" id="SM00642">
    <property type="entry name" value="Aamy"/>
    <property type="match status" value="1"/>
</dbReference>
<sequence>MDQLIAGNFHDPHSVLGAHPADGRTTIRTLRRGAIDEAVLLDGERHPMKRVHDAGIFETTVPGTVLDYRVEVDGTTHDDPYRYPPTLGELDLHLIGEGRHERLWEVLGARVFDEGVAFAVWAPNARGVRVIGEFTGWAPDDGWPMRSLGASGVWEIFVPGVSVGTRYKYRVLGADGRWRDKADPLAAYAEVPPSTASVVHRSTYEWSDAAWLDRRAKTQPHQEPMSVYEVHLGSWRPGLGYRELAEELTDYVTGLGFTHVEFLPVMEHPFGGSWGYQVSGYYAPTSRFGDPDDFRHLVDRLHAAGIGVILDWVPAHFPRDEWALARFDGTPLYEHPDPRRGEHPDWGTYVFDFGRREVRNFLVANALYWLDEFHVDGLRVDAVASMLYLDYSRPEGQWSPNQYGGREHLEAIAFLQEVNATVYKHHPGVLMVAEESTAWPGVTRPTSDGGLGFGFKWNMGWMHDTLLYASKDPIYRQHHHHQLTFSLAYAWSENYVLPISHDEVVHGKGSLVGKMPGDTWQKLANVRALLAYMWAHPGKQLLFMGCELGDDREWSEERGLDWYLLHDPARAGVQRLVADLNRRYRETPALWAQDTDPAGFRWIAGDDVANNTVSFIRIAPDGRTLVCVANFSATPLHDYRIGLPATGSWLEVLNTDAQPYGGSGVGNLGQVHAEDVPWHGLPASAALQVPPLGVLWLKPAA</sequence>
<dbReference type="InterPro" id="IPR054169">
    <property type="entry name" value="GlgB_N"/>
</dbReference>
<dbReference type="EMBL" id="JBHTHM010000006">
    <property type="protein sequence ID" value="MFD0782431.1"/>
    <property type="molecule type" value="Genomic_DNA"/>
</dbReference>
<protein>
    <recommendedName>
        <fullName evidence="9">1,4-alpha-glucan branching enzyme GlgB</fullName>
        <ecNumber evidence="9">2.4.1.18</ecNumber>
    </recommendedName>
    <alternativeName>
        <fullName evidence="9">1,4-alpha-D-glucan:1,4-alpha-D-glucan 6-glucosyl-transferase</fullName>
    </alternativeName>
    <alternativeName>
        <fullName evidence="9">Alpha-(1-&gt;4)-glucan branching enzyme</fullName>
    </alternativeName>
    <alternativeName>
        <fullName evidence="9">Glycogen branching enzyme</fullName>
        <shortName evidence="9">BE</shortName>
    </alternativeName>
</protein>
<dbReference type="Gene3D" id="3.20.20.80">
    <property type="entry name" value="Glycosidases"/>
    <property type="match status" value="1"/>
</dbReference>
<dbReference type="InterPro" id="IPR037439">
    <property type="entry name" value="Branching_enzy"/>
</dbReference>
<name>A0ABW2ZVW5_9ACTN</name>
<comment type="similarity">
    <text evidence="3 9">Belongs to the glycosyl hydrolase 13 family. GlgB subfamily.</text>
</comment>
<comment type="pathway">
    <text evidence="2 9">Glycan biosynthesis; glycogen biosynthesis.</text>
</comment>
<evidence type="ECO:0000259" key="10">
    <source>
        <dbReference type="SMART" id="SM00642"/>
    </source>
</evidence>
<keyword evidence="7 9" id="KW-0320">Glycogen biosynthesis</keyword>
<dbReference type="InterPro" id="IPR014756">
    <property type="entry name" value="Ig_E-set"/>
</dbReference>
<proteinExistence type="inferred from homology"/>
<comment type="caution">
    <text evidence="11">The sequence shown here is derived from an EMBL/GenBank/DDBJ whole genome shotgun (WGS) entry which is preliminary data.</text>
</comment>
<evidence type="ECO:0000313" key="12">
    <source>
        <dbReference type="Proteomes" id="UP001597053"/>
    </source>
</evidence>
<dbReference type="InterPro" id="IPR017853">
    <property type="entry name" value="GH"/>
</dbReference>
<keyword evidence="6 9" id="KW-0808">Transferase</keyword>
<organism evidence="11 12">
    <name type="scientific">Micromonospora azadirachtae</name>
    <dbReference type="NCBI Taxonomy" id="1970735"/>
    <lineage>
        <taxon>Bacteria</taxon>
        <taxon>Bacillati</taxon>
        <taxon>Actinomycetota</taxon>
        <taxon>Actinomycetes</taxon>
        <taxon>Micromonosporales</taxon>
        <taxon>Micromonosporaceae</taxon>
        <taxon>Micromonospora</taxon>
    </lineage>
</organism>
<dbReference type="PIRSF" id="PIRSF000463">
    <property type="entry name" value="GlgB"/>
    <property type="match status" value="1"/>
</dbReference>
<dbReference type="InterPro" id="IPR013783">
    <property type="entry name" value="Ig-like_fold"/>
</dbReference>
<accession>A0ABW2ZVW5</accession>
<dbReference type="GO" id="GO:0003844">
    <property type="term" value="F:1,4-alpha-glucan branching enzyme activity"/>
    <property type="evidence" value="ECO:0007669"/>
    <property type="project" value="UniProtKB-EC"/>
</dbReference>
<evidence type="ECO:0000256" key="1">
    <source>
        <dbReference type="ARBA" id="ARBA00000826"/>
    </source>
</evidence>
<dbReference type="Pfam" id="PF22019">
    <property type="entry name" value="GlgB_N"/>
    <property type="match status" value="1"/>
</dbReference>
<evidence type="ECO:0000256" key="8">
    <source>
        <dbReference type="ARBA" id="ARBA00023277"/>
    </source>
</evidence>
<evidence type="ECO:0000313" key="11">
    <source>
        <dbReference type="EMBL" id="MFD0782431.1"/>
    </source>
</evidence>
<dbReference type="Proteomes" id="UP001597053">
    <property type="component" value="Unassembled WGS sequence"/>
</dbReference>
<dbReference type="CDD" id="cd11322">
    <property type="entry name" value="AmyAc_Glg_BE"/>
    <property type="match status" value="1"/>
</dbReference>
<dbReference type="Gene3D" id="2.60.40.1180">
    <property type="entry name" value="Golgi alpha-mannosidase II"/>
    <property type="match status" value="1"/>
</dbReference>
<evidence type="ECO:0000256" key="9">
    <source>
        <dbReference type="HAMAP-Rule" id="MF_00685"/>
    </source>
</evidence>
<keyword evidence="5 9" id="KW-0328">Glycosyltransferase</keyword>
<dbReference type="InterPro" id="IPR006407">
    <property type="entry name" value="GlgB"/>
</dbReference>
<dbReference type="PANTHER" id="PTHR43651:SF3">
    <property type="entry name" value="1,4-ALPHA-GLUCAN-BRANCHING ENZYME"/>
    <property type="match status" value="1"/>
</dbReference>
<dbReference type="NCBIfam" id="TIGR01515">
    <property type="entry name" value="branching_enzym"/>
    <property type="match status" value="1"/>
</dbReference>
<dbReference type="SUPFAM" id="SSF51011">
    <property type="entry name" value="Glycosyl hydrolase domain"/>
    <property type="match status" value="1"/>
</dbReference>
<evidence type="ECO:0000256" key="7">
    <source>
        <dbReference type="ARBA" id="ARBA00023056"/>
    </source>
</evidence>
<dbReference type="InterPro" id="IPR006047">
    <property type="entry name" value="GH13_cat_dom"/>
</dbReference>
<comment type="function">
    <text evidence="9">Catalyzes the formation of the alpha-1,6-glucosidic linkages in glycogen by scission of a 1,4-alpha-linked oligosaccharide from growing alpha-1,4-glucan chains and the subsequent attachment of the oligosaccharide to the alpha-1,6 position.</text>
</comment>
<keyword evidence="8 9" id="KW-0119">Carbohydrate metabolism</keyword>
<dbReference type="SUPFAM" id="SSF51445">
    <property type="entry name" value="(Trans)glycosidases"/>
    <property type="match status" value="1"/>
</dbReference>
<dbReference type="CDD" id="cd02855">
    <property type="entry name" value="E_set_GBE_prok_N"/>
    <property type="match status" value="1"/>
</dbReference>
<dbReference type="Gene3D" id="2.60.40.10">
    <property type="entry name" value="Immunoglobulins"/>
    <property type="match status" value="2"/>
</dbReference>
<evidence type="ECO:0000256" key="4">
    <source>
        <dbReference type="ARBA" id="ARBA00022600"/>
    </source>
</evidence>
<dbReference type="HAMAP" id="MF_00685">
    <property type="entry name" value="GlgB"/>
    <property type="match status" value="1"/>
</dbReference>
<keyword evidence="4 9" id="KW-0321">Glycogen metabolism</keyword>
<evidence type="ECO:0000256" key="6">
    <source>
        <dbReference type="ARBA" id="ARBA00022679"/>
    </source>
</evidence>
<dbReference type="Pfam" id="PF02806">
    <property type="entry name" value="Alpha-amylase_C"/>
    <property type="match status" value="1"/>
</dbReference>
<evidence type="ECO:0000256" key="5">
    <source>
        <dbReference type="ARBA" id="ARBA00022676"/>
    </source>
</evidence>
<dbReference type="InterPro" id="IPR004193">
    <property type="entry name" value="Glyco_hydro_13_N"/>
</dbReference>
<dbReference type="NCBIfam" id="NF008967">
    <property type="entry name" value="PRK12313.1"/>
    <property type="match status" value="1"/>
</dbReference>
<keyword evidence="12" id="KW-1185">Reference proteome</keyword>
<reference evidence="12" key="1">
    <citation type="journal article" date="2019" name="Int. J. Syst. Evol. Microbiol.">
        <title>The Global Catalogue of Microorganisms (GCM) 10K type strain sequencing project: providing services to taxonomists for standard genome sequencing and annotation.</title>
        <authorList>
            <consortium name="The Broad Institute Genomics Platform"/>
            <consortium name="The Broad Institute Genome Sequencing Center for Infectious Disease"/>
            <person name="Wu L."/>
            <person name="Ma J."/>
        </authorList>
    </citation>
    <scope>NUCLEOTIDE SEQUENCE [LARGE SCALE GENOMIC DNA]</scope>
    <source>
        <strain evidence="12">JCM 32148</strain>
    </source>
</reference>
<gene>
    <name evidence="9 11" type="primary">glgB</name>
    <name evidence="11" type="ORF">ACFQZ8_00610</name>
</gene>
<dbReference type="NCBIfam" id="NF003811">
    <property type="entry name" value="PRK05402.1"/>
    <property type="match status" value="1"/>
</dbReference>
<feature type="active site" description="Proton donor" evidence="9">
    <location>
        <position position="434"/>
    </location>
</feature>
<evidence type="ECO:0000256" key="3">
    <source>
        <dbReference type="ARBA" id="ARBA00009000"/>
    </source>
</evidence>
<feature type="domain" description="Glycosyl hydrolase family 13 catalytic" evidence="10">
    <location>
        <begin position="229"/>
        <end position="570"/>
    </location>
</feature>
<comment type="subunit">
    <text evidence="9">Monomer.</text>
</comment>
<feature type="active site" description="Nucleophile" evidence="9">
    <location>
        <position position="381"/>
    </location>
</feature>
<dbReference type="InterPro" id="IPR044143">
    <property type="entry name" value="GlgB_N_E_set_prok"/>
</dbReference>
<dbReference type="Pfam" id="PF02922">
    <property type="entry name" value="CBM_48"/>
    <property type="match status" value="1"/>
</dbReference>
<evidence type="ECO:0000256" key="2">
    <source>
        <dbReference type="ARBA" id="ARBA00004964"/>
    </source>
</evidence>
<dbReference type="EC" id="2.4.1.18" evidence="9"/>
<dbReference type="InterPro" id="IPR013780">
    <property type="entry name" value="Glyco_hydro_b"/>
</dbReference>
<comment type="catalytic activity">
    <reaction evidence="1 9">
        <text>Transfers a segment of a (1-&gt;4)-alpha-D-glucan chain to a primary hydroxy group in a similar glucan chain.</text>
        <dbReference type="EC" id="2.4.1.18"/>
    </reaction>
</comment>